<dbReference type="AlphaFoldDB" id="R7YMT1"/>
<evidence type="ECO:0000256" key="2">
    <source>
        <dbReference type="SAM" id="Phobius"/>
    </source>
</evidence>
<feature type="transmembrane region" description="Helical" evidence="2">
    <location>
        <begin position="270"/>
        <end position="291"/>
    </location>
</feature>
<feature type="compositionally biased region" description="Low complexity" evidence="1">
    <location>
        <begin position="12"/>
        <end position="35"/>
    </location>
</feature>
<dbReference type="Proteomes" id="UP000016924">
    <property type="component" value="Unassembled WGS sequence"/>
</dbReference>
<organism evidence="4 5">
    <name type="scientific">Coniosporium apollinis (strain CBS 100218)</name>
    <name type="common">Rock-inhabiting black yeast</name>
    <dbReference type="NCBI Taxonomy" id="1168221"/>
    <lineage>
        <taxon>Eukaryota</taxon>
        <taxon>Fungi</taxon>
        <taxon>Dikarya</taxon>
        <taxon>Ascomycota</taxon>
        <taxon>Pezizomycotina</taxon>
        <taxon>Dothideomycetes</taxon>
        <taxon>Dothideomycetes incertae sedis</taxon>
        <taxon>Coniosporium</taxon>
    </lineage>
</organism>
<dbReference type="PANTHER" id="PTHR39460:SF1">
    <property type="entry name" value="C6 TRANSCRIPTION FACTOR"/>
    <property type="match status" value="1"/>
</dbReference>
<evidence type="ECO:0000256" key="1">
    <source>
        <dbReference type="SAM" id="MobiDB-lite"/>
    </source>
</evidence>
<dbReference type="OrthoDB" id="2564812at2759"/>
<keyword evidence="2" id="KW-1133">Transmembrane helix</keyword>
<dbReference type="GeneID" id="19899701"/>
<feature type="domain" description="DUF7729" evidence="3">
    <location>
        <begin position="59"/>
        <end position="264"/>
    </location>
</feature>
<proteinExistence type="predicted"/>
<evidence type="ECO:0000259" key="3">
    <source>
        <dbReference type="Pfam" id="PF24855"/>
    </source>
</evidence>
<dbReference type="eggNOG" id="ENOG502S3AD">
    <property type="taxonomic scope" value="Eukaryota"/>
</dbReference>
<dbReference type="HOGENOM" id="CLU_042319_1_0_1"/>
<dbReference type="InterPro" id="IPR056146">
    <property type="entry name" value="DUF7729"/>
</dbReference>
<dbReference type="EMBL" id="JH767562">
    <property type="protein sequence ID" value="EON63163.1"/>
    <property type="molecule type" value="Genomic_DNA"/>
</dbReference>
<dbReference type="OMA" id="WRANTTI"/>
<accession>R7YMT1</accession>
<evidence type="ECO:0000313" key="5">
    <source>
        <dbReference type="Proteomes" id="UP000016924"/>
    </source>
</evidence>
<keyword evidence="5" id="KW-1185">Reference proteome</keyword>
<name>R7YMT1_CONA1</name>
<dbReference type="Pfam" id="PF24855">
    <property type="entry name" value="DUF7729"/>
    <property type="match status" value="1"/>
</dbReference>
<dbReference type="RefSeq" id="XP_007778480.1">
    <property type="nucleotide sequence ID" value="XM_007780290.1"/>
</dbReference>
<protein>
    <recommendedName>
        <fullName evidence="3">DUF7729 domain-containing protein</fullName>
    </recommendedName>
</protein>
<sequence>MHLERRQDDAVSSSATALPSSLLPSTAAAPSGSTSDPVSDAPPTIPTIISADPPSAQNLPQPFDTSLGNNFTSPACPNFIRSFRDNSTFLSCLPLSLLLQTSNSFFQVTKSLVRITQTLDASCNVDFSVCSAMMAAYGRDIVQPDHCGPDYQNRHPMVLQAYNGFVAYQSLYQAGCLRDSTGNYCFANAITNTTSNTDSYPYYLPLGVGLPGGSRPTCNSCLRDTMAIFNTAAANRTQPVSQTYSDASQQINMGCGPEFANTTVANGAPALGTGGGLAPLVAVLVALYMLFL</sequence>
<gene>
    <name evidence="4" type="ORF">W97_02390</name>
</gene>
<feature type="region of interest" description="Disordered" evidence="1">
    <location>
        <begin position="1"/>
        <end position="63"/>
    </location>
</feature>
<keyword evidence="2" id="KW-0472">Membrane</keyword>
<keyword evidence="2" id="KW-0812">Transmembrane</keyword>
<reference evidence="5" key="1">
    <citation type="submission" date="2012-06" db="EMBL/GenBank/DDBJ databases">
        <title>The genome sequence of Coniosporium apollinis CBS 100218.</title>
        <authorList>
            <consortium name="The Broad Institute Genome Sequencing Platform"/>
            <person name="Cuomo C."/>
            <person name="Gorbushina A."/>
            <person name="Noack S."/>
            <person name="Walker B."/>
            <person name="Young S.K."/>
            <person name="Zeng Q."/>
            <person name="Gargeya S."/>
            <person name="Fitzgerald M."/>
            <person name="Haas B."/>
            <person name="Abouelleil A."/>
            <person name="Alvarado L."/>
            <person name="Arachchi H.M."/>
            <person name="Berlin A.M."/>
            <person name="Chapman S.B."/>
            <person name="Goldberg J."/>
            <person name="Griggs A."/>
            <person name="Gujja S."/>
            <person name="Hansen M."/>
            <person name="Howarth C."/>
            <person name="Imamovic A."/>
            <person name="Larimer J."/>
            <person name="McCowan C."/>
            <person name="Montmayeur A."/>
            <person name="Murphy C."/>
            <person name="Neiman D."/>
            <person name="Pearson M."/>
            <person name="Priest M."/>
            <person name="Roberts A."/>
            <person name="Saif S."/>
            <person name="Shea T."/>
            <person name="Sisk P."/>
            <person name="Sykes S."/>
            <person name="Wortman J."/>
            <person name="Nusbaum C."/>
            <person name="Birren B."/>
        </authorList>
    </citation>
    <scope>NUCLEOTIDE SEQUENCE [LARGE SCALE GENOMIC DNA]</scope>
    <source>
        <strain evidence="5">CBS 100218</strain>
    </source>
</reference>
<dbReference type="PANTHER" id="PTHR39460">
    <property type="entry name" value="EXPRESSED PROTEIN"/>
    <property type="match status" value="1"/>
</dbReference>
<evidence type="ECO:0000313" key="4">
    <source>
        <dbReference type="EMBL" id="EON63163.1"/>
    </source>
</evidence>